<dbReference type="RefSeq" id="WP_309727227.1">
    <property type="nucleotide sequence ID" value="NZ_JAVDQA010000002.1"/>
</dbReference>
<dbReference type="EMBL" id="JAVDQA010000002">
    <property type="protein sequence ID" value="MDR6300315.1"/>
    <property type="molecule type" value="Genomic_DNA"/>
</dbReference>
<dbReference type="PANTHER" id="PTHR37804">
    <property type="entry name" value="CDAA REGULATORY PROTEIN CDAR"/>
    <property type="match status" value="1"/>
</dbReference>
<evidence type="ECO:0008006" key="3">
    <source>
        <dbReference type="Google" id="ProtNLM"/>
    </source>
</evidence>
<organism evidence="1 2">
    <name type="scientific">Mesonia maritima</name>
    <dbReference type="NCBI Taxonomy" id="1793873"/>
    <lineage>
        <taxon>Bacteria</taxon>
        <taxon>Pseudomonadati</taxon>
        <taxon>Bacteroidota</taxon>
        <taxon>Flavobacteriia</taxon>
        <taxon>Flavobacteriales</taxon>
        <taxon>Flavobacteriaceae</taxon>
        <taxon>Mesonia</taxon>
    </lineage>
</organism>
<comment type="caution">
    <text evidence="1">The sequence shown here is derived from an EMBL/GenBank/DDBJ whole genome shotgun (WGS) entry which is preliminary data.</text>
</comment>
<name>A0ABU1K3W8_9FLAO</name>
<reference evidence="1 2" key="1">
    <citation type="submission" date="2023-07" db="EMBL/GenBank/DDBJ databases">
        <title>Genomic Encyclopedia of Type Strains, Phase IV (KMG-IV): sequencing the most valuable type-strain genomes for metagenomic binning, comparative biology and taxonomic classification.</title>
        <authorList>
            <person name="Goeker M."/>
        </authorList>
    </citation>
    <scope>NUCLEOTIDE SEQUENCE [LARGE SCALE GENOMIC DNA]</scope>
    <source>
        <strain evidence="1 2">DSM 102814</strain>
    </source>
</reference>
<proteinExistence type="predicted"/>
<accession>A0ABU1K3W8</accession>
<protein>
    <recommendedName>
        <fullName evidence="3">YbbR-like protein</fullName>
    </recommendedName>
</protein>
<sequence length="297" mass="34195">MFFLVFAVFIWIVVQFSKTYEKTVSVPLVFQNLPKDKLLEKEKANLRLRIQENGFGLAWFQLFKPAVKVDLEKLPQANKKLLYIVRKQQDSIAKEIELNVERIKFLQDTIVIPFQQKAVKTVKINPSIDISFAPGYSSEEQLKLIPDSIKISGPEKVLDTIQQLFTEDLVLKNVSDTLNGSIAIDTTKFKNLSFYKTKVDYKLAVEKFTEGKIEVPIELINSPENREVSIFPKKAVVVFTVSLQKFEAISQNDFRVVCDFSELQNEQNFLIPKLVKKPEFISASRLNINKVQFVIKK</sequence>
<evidence type="ECO:0000313" key="1">
    <source>
        <dbReference type="EMBL" id="MDR6300315.1"/>
    </source>
</evidence>
<keyword evidence="2" id="KW-1185">Reference proteome</keyword>
<dbReference type="InterPro" id="IPR053154">
    <property type="entry name" value="c-di-AMP_regulator"/>
</dbReference>
<evidence type="ECO:0000313" key="2">
    <source>
        <dbReference type="Proteomes" id="UP001257659"/>
    </source>
</evidence>
<gene>
    <name evidence="1" type="ORF">GGR31_000946</name>
</gene>
<dbReference type="Gene3D" id="2.170.120.40">
    <property type="entry name" value="YbbR-like domain"/>
    <property type="match status" value="1"/>
</dbReference>
<dbReference type="PANTHER" id="PTHR37804:SF1">
    <property type="entry name" value="CDAA REGULATORY PROTEIN CDAR"/>
    <property type="match status" value="1"/>
</dbReference>
<dbReference type="Proteomes" id="UP001257659">
    <property type="component" value="Unassembled WGS sequence"/>
</dbReference>